<keyword evidence="1" id="KW-0472">Membrane</keyword>
<dbReference type="EMBL" id="LQBP01000011">
    <property type="protein sequence ID" value="KUJ77294.1"/>
    <property type="molecule type" value="Genomic_DNA"/>
</dbReference>
<evidence type="ECO:0000313" key="3">
    <source>
        <dbReference type="Proteomes" id="UP000053690"/>
    </source>
</evidence>
<feature type="transmembrane region" description="Helical" evidence="1">
    <location>
        <begin position="39"/>
        <end position="60"/>
    </location>
</feature>
<feature type="transmembrane region" description="Helical" evidence="1">
    <location>
        <begin position="297"/>
        <end position="318"/>
    </location>
</feature>
<organism evidence="2 3">
    <name type="scientific">Ruegeria profundi</name>
    <dbReference type="NCBI Taxonomy" id="1685378"/>
    <lineage>
        <taxon>Bacteria</taxon>
        <taxon>Pseudomonadati</taxon>
        <taxon>Pseudomonadota</taxon>
        <taxon>Alphaproteobacteria</taxon>
        <taxon>Rhodobacterales</taxon>
        <taxon>Roseobacteraceae</taxon>
        <taxon>Ruegeria</taxon>
    </lineage>
</organism>
<proteinExistence type="predicted"/>
<protein>
    <submittedName>
        <fullName evidence="2">Uncharacterized protein</fullName>
    </submittedName>
</protein>
<gene>
    <name evidence="2" type="ORF">AVO44_18120</name>
</gene>
<keyword evidence="1" id="KW-1133">Transmembrane helix</keyword>
<keyword evidence="3" id="KW-1185">Reference proteome</keyword>
<feature type="transmembrane region" description="Helical" evidence="1">
    <location>
        <begin position="114"/>
        <end position="136"/>
    </location>
</feature>
<evidence type="ECO:0000313" key="2">
    <source>
        <dbReference type="EMBL" id="KUJ77294.1"/>
    </source>
</evidence>
<evidence type="ECO:0000256" key="1">
    <source>
        <dbReference type="SAM" id="Phobius"/>
    </source>
</evidence>
<accession>A0A0X3TNK2</accession>
<feature type="transmembrane region" description="Helical" evidence="1">
    <location>
        <begin position="148"/>
        <end position="169"/>
    </location>
</feature>
<name>A0A0X3TNK2_9RHOB</name>
<reference evidence="3" key="1">
    <citation type="submission" date="2015-12" db="EMBL/GenBank/DDBJ databases">
        <authorList>
            <person name="Zhang G."/>
            <person name="Stingl U."/>
        </authorList>
    </citation>
    <scope>NUCLEOTIDE SEQUENCE [LARGE SCALE GENOMIC DNA]</scope>
    <source>
        <strain evidence="3">ZGT108</strain>
    </source>
</reference>
<feature type="transmembrane region" description="Helical" evidence="1">
    <location>
        <begin position="72"/>
        <end position="94"/>
    </location>
</feature>
<dbReference type="AlphaFoldDB" id="A0A0X3TNK2"/>
<dbReference type="Proteomes" id="UP000053690">
    <property type="component" value="Unassembled WGS sequence"/>
</dbReference>
<keyword evidence="1" id="KW-0812">Transmembrane</keyword>
<sequence length="323" mass="35793">MLDRREIAVLVIALFFWLAGAIAASADVPMFFFVATLRIWYWWAIPAAIILEAIVFRFAFKTTWRIAFGISVAANLASGALGVPLYPVVGMMMYTILAPLVTGMFGYGMVVEAAATLIALVMLDTAVELLALVLMYRVFHVRASILNALWVFCANFISTALLVTVITSVPNLPALDGQPEYLTQEQLDQVALQFSDELQQMNRMGAALFQGERIDKPELDPSWLAAQREEALLRNFRDLAIVISTGEDRENVEATFLIGEAHGRNLMAWQFGEQNDAYGCYELACFSRSEDENGSTIYYTAMGYSASGYSLSIIATLIERPTN</sequence>
<comment type="caution">
    <text evidence="2">The sequence shown here is derived from an EMBL/GenBank/DDBJ whole genome shotgun (WGS) entry which is preliminary data.</text>
</comment>